<keyword evidence="2" id="KW-1185">Reference proteome</keyword>
<comment type="caution">
    <text evidence="1">The sequence shown here is derived from an EMBL/GenBank/DDBJ whole genome shotgun (WGS) entry which is preliminary data.</text>
</comment>
<evidence type="ECO:0000313" key="2">
    <source>
        <dbReference type="Proteomes" id="UP000580474"/>
    </source>
</evidence>
<name>A0A840NPE7_9PSEU</name>
<dbReference type="EMBL" id="JACHIV010000001">
    <property type="protein sequence ID" value="MBB5071933.1"/>
    <property type="molecule type" value="Genomic_DNA"/>
</dbReference>
<evidence type="ECO:0000313" key="1">
    <source>
        <dbReference type="EMBL" id="MBB5071933.1"/>
    </source>
</evidence>
<organism evidence="1 2">
    <name type="scientific">Saccharopolyspora gloriosae</name>
    <dbReference type="NCBI Taxonomy" id="455344"/>
    <lineage>
        <taxon>Bacteria</taxon>
        <taxon>Bacillati</taxon>
        <taxon>Actinomycetota</taxon>
        <taxon>Actinomycetes</taxon>
        <taxon>Pseudonocardiales</taxon>
        <taxon>Pseudonocardiaceae</taxon>
        <taxon>Saccharopolyspora</taxon>
    </lineage>
</organism>
<gene>
    <name evidence="1" type="ORF">BJ969_005021</name>
</gene>
<dbReference type="RefSeq" id="WP_184482832.1">
    <property type="nucleotide sequence ID" value="NZ_JACHIV010000001.1"/>
</dbReference>
<protein>
    <submittedName>
        <fullName evidence="1">Uncharacterized protein</fullName>
    </submittedName>
</protein>
<dbReference type="AlphaFoldDB" id="A0A840NPE7"/>
<dbReference type="Proteomes" id="UP000580474">
    <property type="component" value="Unassembled WGS sequence"/>
</dbReference>
<reference evidence="1 2" key="1">
    <citation type="submission" date="2020-08" db="EMBL/GenBank/DDBJ databases">
        <title>Sequencing the genomes of 1000 actinobacteria strains.</title>
        <authorList>
            <person name="Klenk H.-P."/>
        </authorList>
    </citation>
    <scope>NUCLEOTIDE SEQUENCE [LARGE SCALE GENOMIC DNA]</scope>
    <source>
        <strain evidence="1 2">DSM 45582</strain>
    </source>
</reference>
<accession>A0A840NPE7</accession>
<sequence>MDVLIWAASCGPVDSRWHVVRRSDGGALPAPCGAFVYGPVHLRRGACPDGTFDRDACRECVAVSDA</sequence>
<proteinExistence type="predicted"/>